<dbReference type="InterPro" id="IPR008979">
    <property type="entry name" value="Galactose-bd-like_sf"/>
</dbReference>
<dbReference type="InterPro" id="IPR000421">
    <property type="entry name" value="FA58C"/>
</dbReference>
<evidence type="ECO:0000259" key="1">
    <source>
        <dbReference type="PROSITE" id="PS50022"/>
    </source>
</evidence>
<dbReference type="PANTHER" id="PTHR45713:SF6">
    <property type="entry name" value="F5_8 TYPE C DOMAIN-CONTAINING PROTEIN"/>
    <property type="match status" value="1"/>
</dbReference>
<dbReference type="Proteomes" id="UP001283361">
    <property type="component" value="Unassembled WGS sequence"/>
</dbReference>
<organism evidence="2 3">
    <name type="scientific">Elysia crispata</name>
    <name type="common">lettuce slug</name>
    <dbReference type="NCBI Taxonomy" id="231223"/>
    <lineage>
        <taxon>Eukaryota</taxon>
        <taxon>Metazoa</taxon>
        <taxon>Spiralia</taxon>
        <taxon>Lophotrochozoa</taxon>
        <taxon>Mollusca</taxon>
        <taxon>Gastropoda</taxon>
        <taxon>Heterobranchia</taxon>
        <taxon>Euthyneura</taxon>
        <taxon>Panpulmonata</taxon>
        <taxon>Sacoglossa</taxon>
        <taxon>Placobranchoidea</taxon>
        <taxon>Plakobranchidae</taxon>
        <taxon>Elysia</taxon>
    </lineage>
</organism>
<feature type="domain" description="F5/8 type C" evidence="1">
    <location>
        <begin position="1"/>
        <end position="63"/>
    </location>
</feature>
<accession>A0AAE0YB46</accession>
<keyword evidence="3" id="KW-1185">Reference proteome</keyword>
<dbReference type="EMBL" id="JAWDGP010006526">
    <property type="protein sequence ID" value="KAK3739460.1"/>
    <property type="molecule type" value="Genomic_DNA"/>
</dbReference>
<dbReference type="PROSITE" id="PS50022">
    <property type="entry name" value="FA58C_3"/>
    <property type="match status" value="1"/>
</dbReference>
<dbReference type="InterPro" id="IPR051941">
    <property type="entry name" value="BG_Antigen-Binding_Lectin"/>
</dbReference>
<proteinExistence type="predicted"/>
<dbReference type="SUPFAM" id="SSF49785">
    <property type="entry name" value="Galactose-binding domain-like"/>
    <property type="match status" value="1"/>
</dbReference>
<dbReference type="AlphaFoldDB" id="A0AAE0YB46"/>
<protein>
    <recommendedName>
        <fullName evidence="1">F5/8 type C domain-containing protein</fullName>
    </recommendedName>
</protein>
<evidence type="ECO:0000313" key="3">
    <source>
        <dbReference type="Proteomes" id="UP001283361"/>
    </source>
</evidence>
<gene>
    <name evidence="2" type="ORF">RRG08_062540</name>
</gene>
<comment type="caution">
    <text evidence="2">The sequence shown here is derived from an EMBL/GenBank/DDBJ whole genome shotgun (WGS) entry which is preliminary data.</text>
</comment>
<dbReference type="Gene3D" id="2.60.120.260">
    <property type="entry name" value="Galactose-binding domain-like"/>
    <property type="match status" value="1"/>
</dbReference>
<dbReference type="Pfam" id="PF22633">
    <property type="entry name" value="F5_F8_type_C_2"/>
    <property type="match status" value="1"/>
</dbReference>
<name>A0AAE0YB46_9GAST</name>
<reference evidence="2" key="1">
    <citation type="journal article" date="2023" name="G3 (Bethesda)">
        <title>A reference genome for the long-term kleptoplast-retaining sea slug Elysia crispata morphotype clarki.</title>
        <authorList>
            <person name="Eastman K.E."/>
            <person name="Pendleton A.L."/>
            <person name="Shaikh M.A."/>
            <person name="Suttiyut T."/>
            <person name="Ogas R."/>
            <person name="Tomko P."/>
            <person name="Gavelis G."/>
            <person name="Widhalm J.R."/>
            <person name="Wisecaver J.H."/>
        </authorList>
    </citation>
    <scope>NUCLEOTIDE SEQUENCE</scope>
    <source>
        <strain evidence="2">ECLA1</strain>
    </source>
</reference>
<sequence length="364" mass="39322">MSFTTSGGESWLTDSDDTTCNTGNTRSVTVTLDTSIPLTWVRVVVSDAVYLDEIQLSYQLSGSSTPLACPVYLDEIQLSYQLSGSSTQLACPGLRKAKVDNLTLDIECSTTEPVSGVTLSGSGVTELCSLYISGGRNVALKQTAQQSSRFIPDGVPNSYYAENAVDGVLPLDTRESTRSTCTFTEPYTQDPGWWRVTFSQAVDVTRFLIYNRVDCAQGCLDRLVNFTLTAQSVPSTATPYSYTDPGGPGQDSYTVVPSPRISFPVSLVRFVTAHSTKILTLCEVFVFGETNCPAGRFGLRCERQCNCADQGSCFVHSGGCPSGCATGYTGEECSEDVKLTTKQLVKSGRRETYDKTVGQVSRLC</sequence>
<evidence type="ECO:0000313" key="2">
    <source>
        <dbReference type="EMBL" id="KAK3739460.1"/>
    </source>
</evidence>
<dbReference type="PANTHER" id="PTHR45713">
    <property type="entry name" value="FTP DOMAIN-CONTAINING PROTEIN"/>
    <property type="match status" value="1"/>
</dbReference>